<dbReference type="STRING" id="1284197.S8BZN6"/>
<sequence>MVSWSTLQTLIFLFGPLVLPKLIGIARSVRIRNTQIKPVGRRLKVGLGILAAVLILALISSLTYFQDENIISATGARLLLTPNDVLMRRLETLRHRQGIPKLSENDVTLLDALQTREGRLLYAAYGPRPLIECSWCTLSDPTSYLYYAIPTIALPHIANIAILGVVTSSLFSKSAGSLRIHATITGLGVAMGEILLIYNFEIIQNTQAARPIDVNWFYWRLLTYRGIAIAVVNFIFSMMLYLTATGRYGSIGISDLEKIEAISKTLEVGLAHVRTSLFIKSTATRNDSISMDILEFWKKEGMNRRVVAEQLETTRNLVIERVDLDSINDEAFKFTSNLIDAIASQKAAAAVD</sequence>
<feature type="transmembrane region" description="Helical" evidence="1">
    <location>
        <begin position="144"/>
        <end position="166"/>
    </location>
</feature>
<keyword evidence="3" id="KW-1185">Reference proteome</keyword>
<reference evidence="2 3" key="1">
    <citation type="journal article" date="2013" name="PLoS Genet.">
        <title>Genomic mechanisms accounting for the adaptation to parasitism in nematode-trapping fungi.</title>
        <authorList>
            <person name="Meerupati T."/>
            <person name="Andersson K.M."/>
            <person name="Friman E."/>
            <person name="Kumar D."/>
            <person name="Tunlid A."/>
            <person name="Ahren D."/>
        </authorList>
    </citation>
    <scope>NUCLEOTIDE SEQUENCE [LARGE SCALE GENOMIC DNA]</scope>
    <source>
        <strain evidence="2 3">CBS 200.50</strain>
    </source>
</reference>
<feature type="transmembrane region" description="Helical" evidence="1">
    <location>
        <begin position="178"/>
        <end position="198"/>
    </location>
</feature>
<evidence type="ECO:0000256" key="1">
    <source>
        <dbReference type="SAM" id="Phobius"/>
    </source>
</evidence>
<organism evidence="2 3">
    <name type="scientific">Dactylellina haptotyla (strain CBS 200.50)</name>
    <name type="common">Nematode-trapping fungus</name>
    <name type="synonym">Monacrosporium haptotylum</name>
    <dbReference type="NCBI Taxonomy" id="1284197"/>
    <lineage>
        <taxon>Eukaryota</taxon>
        <taxon>Fungi</taxon>
        <taxon>Dikarya</taxon>
        <taxon>Ascomycota</taxon>
        <taxon>Pezizomycotina</taxon>
        <taxon>Orbiliomycetes</taxon>
        <taxon>Orbiliales</taxon>
        <taxon>Orbiliaceae</taxon>
        <taxon>Dactylellina</taxon>
    </lineage>
</organism>
<evidence type="ECO:0000313" key="2">
    <source>
        <dbReference type="EMBL" id="EPS44908.1"/>
    </source>
</evidence>
<comment type="caution">
    <text evidence="2">The sequence shown here is derived from an EMBL/GenBank/DDBJ whole genome shotgun (WGS) entry which is preliminary data.</text>
</comment>
<keyword evidence="1" id="KW-0812">Transmembrane</keyword>
<dbReference type="PANTHER" id="PTHR39470:SF1">
    <property type="entry name" value="CHORISMATE SYNTHASE PROTEIN"/>
    <property type="match status" value="1"/>
</dbReference>
<name>S8BZN6_DACHA</name>
<dbReference type="OMA" id="YFYYALP"/>
<protein>
    <submittedName>
        <fullName evidence="2">Uncharacterized protein</fullName>
    </submittedName>
</protein>
<feature type="transmembrane region" description="Helical" evidence="1">
    <location>
        <begin position="6"/>
        <end position="24"/>
    </location>
</feature>
<evidence type="ECO:0000313" key="3">
    <source>
        <dbReference type="Proteomes" id="UP000015100"/>
    </source>
</evidence>
<dbReference type="PANTHER" id="PTHR39470">
    <property type="entry name" value="CHROMOSOME 10, WHOLE GENOME SHOTGUN SEQUENCE"/>
    <property type="match status" value="1"/>
</dbReference>
<proteinExistence type="predicted"/>
<dbReference type="OrthoDB" id="4218123at2759"/>
<feature type="transmembrane region" description="Helical" evidence="1">
    <location>
        <begin position="218"/>
        <end position="242"/>
    </location>
</feature>
<keyword evidence="1" id="KW-0472">Membrane</keyword>
<dbReference type="AlphaFoldDB" id="S8BZN6"/>
<reference evidence="3" key="2">
    <citation type="submission" date="2013-04" db="EMBL/GenBank/DDBJ databases">
        <title>Genomic mechanisms accounting for the adaptation to parasitism in nematode-trapping fungi.</title>
        <authorList>
            <person name="Ahren D.G."/>
        </authorList>
    </citation>
    <scope>NUCLEOTIDE SEQUENCE [LARGE SCALE GENOMIC DNA]</scope>
    <source>
        <strain evidence="3">CBS 200.50</strain>
    </source>
</reference>
<accession>S8BZN6</accession>
<dbReference type="HOGENOM" id="CLU_044758_1_0_1"/>
<keyword evidence="1" id="KW-1133">Transmembrane helix</keyword>
<gene>
    <name evidence="2" type="ORF">H072_1094</name>
</gene>
<dbReference type="eggNOG" id="KOG4253">
    <property type="taxonomic scope" value="Eukaryota"/>
</dbReference>
<dbReference type="Proteomes" id="UP000015100">
    <property type="component" value="Unassembled WGS sequence"/>
</dbReference>
<feature type="transmembrane region" description="Helical" evidence="1">
    <location>
        <begin position="45"/>
        <end position="65"/>
    </location>
</feature>
<dbReference type="EMBL" id="AQGS01000026">
    <property type="protein sequence ID" value="EPS44908.1"/>
    <property type="molecule type" value="Genomic_DNA"/>
</dbReference>